<proteinExistence type="inferred from homology"/>
<keyword evidence="3" id="KW-0233">DNA recombination</keyword>
<dbReference type="PROSITE" id="PS51898">
    <property type="entry name" value="TYR_RECOMBINASE"/>
    <property type="match status" value="1"/>
</dbReference>
<evidence type="ECO:0000256" key="1">
    <source>
        <dbReference type="ARBA" id="ARBA00008857"/>
    </source>
</evidence>
<dbReference type="SUPFAM" id="SSF56349">
    <property type="entry name" value="DNA breaking-rejoining enzymes"/>
    <property type="match status" value="1"/>
</dbReference>
<dbReference type="InterPro" id="IPR050090">
    <property type="entry name" value="Tyrosine_recombinase_XerCD"/>
</dbReference>
<dbReference type="EMBL" id="JBHMAF010000150">
    <property type="protein sequence ID" value="MFB9760504.1"/>
    <property type="molecule type" value="Genomic_DNA"/>
</dbReference>
<gene>
    <name evidence="7" type="ORF">ACFFMS_19470</name>
</gene>
<dbReference type="PROSITE" id="PS51900">
    <property type="entry name" value="CB"/>
    <property type="match status" value="1"/>
</dbReference>
<comment type="similarity">
    <text evidence="1">Belongs to the 'phage' integrase family.</text>
</comment>
<name>A0ABV5WIQ0_9BACI</name>
<dbReference type="InterPro" id="IPR013762">
    <property type="entry name" value="Integrase-like_cat_sf"/>
</dbReference>
<dbReference type="PANTHER" id="PTHR30349">
    <property type="entry name" value="PHAGE INTEGRASE-RELATED"/>
    <property type="match status" value="1"/>
</dbReference>
<evidence type="ECO:0000256" key="3">
    <source>
        <dbReference type="ARBA" id="ARBA00023172"/>
    </source>
</evidence>
<sequence length="391" mass="46179">MDKLDITNMNDLTNQNLIHNNLIQNNIHDAINILIDNKYTYAMNIKIELAEKEGRKKYEYLSDMEVIYYYVHFERDMDEKKNRKRDTKQIYLKELLTFCQTLIKDADVFDIRGEEVEKKGSLLQGLAPWNIRRYNDWLKTAKLGRGGKPYSVATLAKKVTIIRSFLKHLYTMSYIEAPLHEELQKANVRSEDRPNRDLSYGEVMQILEYYRQKRDIFSYTILLALASTGARIQELCQARVKDLFYAEGKYWLRVTGKRDKQRDLFISDYLFQCICEFRKRRGYETDIKTGDIMPLLLNRNGKIYNFRILSNQVTEMVAKTGLEFLKYRENPVTAHTFRHAFAIMSVEEGNADLYHLMHTLGHESIKTSQIYLEKYMKRKNNVGVGFADKLK</sequence>
<dbReference type="PANTHER" id="PTHR30349:SF41">
    <property type="entry name" value="INTEGRASE_RECOMBINASE PROTEIN MJ0367-RELATED"/>
    <property type="match status" value="1"/>
</dbReference>
<evidence type="ECO:0000313" key="8">
    <source>
        <dbReference type="Proteomes" id="UP001589609"/>
    </source>
</evidence>
<dbReference type="Pfam" id="PF00589">
    <property type="entry name" value="Phage_integrase"/>
    <property type="match status" value="1"/>
</dbReference>
<dbReference type="Gene3D" id="1.10.150.130">
    <property type="match status" value="1"/>
</dbReference>
<reference evidence="7 8" key="1">
    <citation type="submission" date="2024-09" db="EMBL/GenBank/DDBJ databases">
        <authorList>
            <person name="Sun Q."/>
            <person name="Mori K."/>
        </authorList>
    </citation>
    <scope>NUCLEOTIDE SEQUENCE [LARGE SCALE GENOMIC DNA]</scope>
    <source>
        <strain evidence="7 8">JCM 11201</strain>
    </source>
</reference>
<dbReference type="CDD" id="cd00397">
    <property type="entry name" value="DNA_BRE_C"/>
    <property type="match status" value="1"/>
</dbReference>
<organism evidence="7 8">
    <name type="scientific">Ectobacillus funiculus</name>
    <dbReference type="NCBI Taxonomy" id="137993"/>
    <lineage>
        <taxon>Bacteria</taxon>
        <taxon>Bacillati</taxon>
        <taxon>Bacillota</taxon>
        <taxon>Bacilli</taxon>
        <taxon>Bacillales</taxon>
        <taxon>Bacillaceae</taxon>
        <taxon>Ectobacillus</taxon>
    </lineage>
</organism>
<evidence type="ECO:0000313" key="7">
    <source>
        <dbReference type="EMBL" id="MFB9760504.1"/>
    </source>
</evidence>
<dbReference type="Gene3D" id="1.10.443.10">
    <property type="entry name" value="Intergrase catalytic core"/>
    <property type="match status" value="1"/>
</dbReference>
<dbReference type="Proteomes" id="UP001589609">
    <property type="component" value="Unassembled WGS sequence"/>
</dbReference>
<evidence type="ECO:0000256" key="2">
    <source>
        <dbReference type="ARBA" id="ARBA00023125"/>
    </source>
</evidence>
<feature type="domain" description="Core-binding (CB)" evidence="6">
    <location>
        <begin position="61"/>
        <end position="170"/>
    </location>
</feature>
<dbReference type="InterPro" id="IPR010998">
    <property type="entry name" value="Integrase_recombinase_N"/>
</dbReference>
<dbReference type="InterPro" id="IPR002104">
    <property type="entry name" value="Integrase_catalytic"/>
</dbReference>
<keyword evidence="8" id="KW-1185">Reference proteome</keyword>
<dbReference type="InterPro" id="IPR044068">
    <property type="entry name" value="CB"/>
</dbReference>
<dbReference type="RefSeq" id="WP_379950811.1">
    <property type="nucleotide sequence ID" value="NZ_JBHMAF010000150.1"/>
</dbReference>
<dbReference type="InterPro" id="IPR011010">
    <property type="entry name" value="DNA_brk_join_enz"/>
</dbReference>
<evidence type="ECO:0000259" key="5">
    <source>
        <dbReference type="PROSITE" id="PS51898"/>
    </source>
</evidence>
<evidence type="ECO:0000259" key="6">
    <source>
        <dbReference type="PROSITE" id="PS51900"/>
    </source>
</evidence>
<comment type="caution">
    <text evidence="7">The sequence shown here is derived from an EMBL/GenBank/DDBJ whole genome shotgun (WGS) entry which is preliminary data.</text>
</comment>
<protein>
    <submittedName>
        <fullName evidence="7">Tyrosine-type recombinase/integrase</fullName>
    </submittedName>
</protein>
<accession>A0ABV5WIQ0</accession>
<evidence type="ECO:0000256" key="4">
    <source>
        <dbReference type="PROSITE-ProRule" id="PRU01248"/>
    </source>
</evidence>
<keyword evidence="2 4" id="KW-0238">DNA-binding</keyword>
<feature type="domain" description="Tyr recombinase" evidence="5">
    <location>
        <begin position="193"/>
        <end position="384"/>
    </location>
</feature>